<evidence type="ECO:0000256" key="1">
    <source>
        <dbReference type="SAM" id="Phobius"/>
    </source>
</evidence>
<feature type="transmembrane region" description="Helical" evidence="1">
    <location>
        <begin position="39"/>
        <end position="59"/>
    </location>
</feature>
<feature type="transmembrane region" description="Helical" evidence="1">
    <location>
        <begin position="12"/>
        <end position="33"/>
    </location>
</feature>
<dbReference type="EMBL" id="CAEZZO010000083">
    <property type="protein sequence ID" value="CAB4768494.1"/>
    <property type="molecule type" value="Genomic_DNA"/>
</dbReference>
<organism evidence="2">
    <name type="scientific">freshwater metagenome</name>
    <dbReference type="NCBI Taxonomy" id="449393"/>
    <lineage>
        <taxon>unclassified sequences</taxon>
        <taxon>metagenomes</taxon>
        <taxon>ecological metagenomes</taxon>
    </lineage>
</organism>
<protein>
    <submittedName>
        <fullName evidence="2">Unannotated protein</fullName>
    </submittedName>
</protein>
<sequence>MAPLAPGREEIVASGIFALLLSFLAAVIISAVLTAVPDGASILFAWCISIISALSKYLAAVWENCIIRTAPNPKFGAIKAPTFGCLLSRVFKCSIFLSSNPVVPTTTCMPLFIANSKFFITESGVVKSTIISVPVWINLSRASSISSAALKVKSVAALIAATASVPILPLAPSTATFMKLTFRIYF</sequence>
<reference evidence="2" key="1">
    <citation type="submission" date="2020-05" db="EMBL/GenBank/DDBJ databases">
        <authorList>
            <person name="Chiriac C."/>
            <person name="Salcher M."/>
            <person name="Ghai R."/>
            <person name="Kavagutti S V."/>
        </authorList>
    </citation>
    <scope>NUCLEOTIDE SEQUENCE</scope>
</reference>
<keyword evidence="1" id="KW-0812">Transmembrane</keyword>
<accession>A0A6J6V9Q1</accession>
<name>A0A6J6V9Q1_9ZZZZ</name>
<proteinExistence type="predicted"/>
<keyword evidence="1" id="KW-0472">Membrane</keyword>
<evidence type="ECO:0000313" key="2">
    <source>
        <dbReference type="EMBL" id="CAB4768494.1"/>
    </source>
</evidence>
<gene>
    <name evidence="2" type="ORF">UFOPK2886_00631</name>
</gene>
<dbReference type="AlphaFoldDB" id="A0A6J6V9Q1"/>
<keyword evidence="1" id="KW-1133">Transmembrane helix</keyword>